<feature type="region of interest" description="C" evidence="10">
    <location>
        <begin position="569"/>
        <end position="636"/>
    </location>
</feature>
<evidence type="ECO:0000256" key="2">
    <source>
        <dbReference type="ARBA" id="ARBA00008239"/>
    </source>
</evidence>
<evidence type="ECO:0000256" key="4">
    <source>
        <dbReference type="ARBA" id="ARBA00022741"/>
    </source>
</evidence>
<comment type="caution">
    <text evidence="10">Lacks conserved residue(s) required for the propagation of feature annotation.</text>
</comment>
<evidence type="ECO:0000256" key="9">
    <source>
        <dbReference type="ARBA" id="ARBA00070675"/>
    </source>
</evidence>
<dbReference type="InterPro" id="IPR020568">
    <property type="entry name" value="Ribosomal_Su5_D2-typ_SF"/>
</dbReference>
<dbReference type="GO" id="GO:0005524">
    <property type="term" value="F:ATP binding"/>
    <property type="evidence" value="ECO:0007669"/>
    <property type="project" value="UniProtKB-UniRule"/>
</dbReference>
<feature type="binding site" evidence="11">
    <location>
        <position position="99"/>
    </location>
    <ligand>
        <name>ATP</name>
        <dbReference type="ChEBI" id="CHEBI:30616"/>
    </ligand>
</feature>
<keyword evidence="14" id="KW-1185">Reference proteome</keyword>
<proteinExistence type="inferred from homology"/>
<feature type="binding site" evidence="11">
    <location>
        <position position="174"/>
    </location>
    <ligand>
        <name>ATP</name>
        <dbReference type="ChEBI" id="CHEBI:30616"/>
    </ligand>
</feature>
<feature type="binding site" evidence="11">
    <location>
        <position position="38"/>
    </location>
    <ligand>
        <name>ATP</name>
        <dbReference type="ChEBI" id="CHEBI:30616"/>
    </ligand>
</feature>
<dbReference type="SMART" id="SM00387">
    <property type="entry name" value="HATPase_c"/>
    <property type="match status" value="1"/>
</dbReference>
<evidence type="ECO:0000313" key="14">
    <source>
        <dbReference type="Proteomes" id="UP000552954"/>
    </source>
</evidence>
<gene>
    <name evidence="10 13" type="primary">htpG</name>
    <name evidence="13" type="ORF">HK415_17090</name>
</gene>
<evidence type="ECO:0000256" key="7">
    <source>
        <dbReference type="ARBA" id="ARBA00023186"/>
    </source>
</evidence>
<dbReference type="Gene3D" id="3.30.230.80">
    <property type="match status" value="1"/>
</dbReference>
<evidence type="ECO:0000256" key="1">
    <source>
        <dbReference type="ARBA" id="ARBA00004496"/>
    </source>
</evidence>
<evidence type="ECO:0000313" key="13">
    <source>
        <dbReference type="EMBL" id="NNU44514.1"/>
    </source>
</evidence>
<evidence type="ECO:0000256" key="11">
    <source>
        <dbReference type="PIRSR" id="PIRSR002583-1"/>
    </source>
</evidence>
<dbReference type="GO" id="GO:0140662">
    <property type="term" value="F:ATP-dependent protein folding chaperone"/>
    <property type="evidence" value="ECO:0007669"/>
    <property type="project" value="InterPro"/>
</dbReference>
<evidence type="ECO:0000259" key="12">
    <source>
        <dbReference type="SMART" id="SM00387"/>
    </source>
</evidence>
<dbReference type="GO" id="GO:0005737">
    <property type="term" value="C:cytoplasm"/>
    <property type="evidence" value="ECO:0007669"/>
    <property type="project" value="UniProtKB-SubCell"/>
</dbReference>
<comment type="caution">
    <text evidence="13">The sequence shown here is derived from an EMBL/GenBank/DDBJ whole genome shotgun (WGS) entry which is preliminary data.</text>
</comment>
<dbReference type="NCBIfam" id="NF003555">
    <property type="entry name" value="PRK05218.1"/>
    <property type="match status" value="1"/>
</dbReference>
<evidence type="ECO:0000256" key="8">
    <source>
        <dbReference type="ARBA" id="ARBA00058590"/>
    </source>
</evidence>
<dbReference type="InterPro" id="IPR036890">
    <property type="entry name" value="HATPase_C_sf"/>
</dbReference>
<comment type="subunit">
    <text evidence="10">Homodimer.</text>
</comment>
<evidence type="ECO:0000256" key="6">
    <source>
        <dbReference type="ARBA" id="ARBA00023016"/>
    </source>
</evidence>
<dbReference type="Pfam" id="PF13589">
    <property type="entry name" value="HATPase_c_3"/>
    <property type="match status" value="1"/>
</dbReference>
<dbReference type="FunFam" id="3.30.230.80:FF:000002">
    <property type="entry name" value="Molecular chaperone HtpG"/>
    <property type="match status" value="1"/>
</dbReference>
<dbReference type="PROSITE" id="PS00298">
    <property type="entry name" value="HSP90"/>
    <property type="match status" value="1"/>
</dbReference>
<dbReference type="PANTHER" id="PTHR11528">
    <property type="entry name" value="HEAT SHOCK PROTEIN 90 FAMILY MEMBER"/>
    <property type="match status" value="1"/>
</dbReference>
<dbReference type="Pfam" id="PF00183">
    <property type="entry name" value="HSP90"/>
    <property type="match status" value="1"/>
</dbReference>
<keyword evidence="5 10" id="KW-0067">ATP-binding</keyword>
<dbReference type="InterPro" id="IPR037196">
    <property type="entry name" value="HSP90_C"/>
</dbReference>
<comment type="similarity">
    <text evidence="2 10">Belongs to the heat shock protein 90 family.</text>
</comment>
<dbReference type="GO" id="GO:0051082">
    <property type="term" value="F:unfolded protein binding"/>
    <property type="evidence" value="ECO:0007669"/>
    <property type="project" value="UniProtKB-UniRule"/>
</dbReference>
<dbReference type="SUPFAM" id="SSF110942">
    <property type="entry name" value="HSP90 C-terminal domain"/>
    <property type="match status" value="1"/>
</dbReference>
<keyword evidence="4 10" id="KW-0547">Nucleotide-binding</keyword>
<feature type="binding site" evidence="11">
    <location>
        <position position="93"/>
    </location>
    <ligand>
        <name>ATP</name>
        <dbReference type="ChEBI" id="CHEBI:30616"/>
    </ligand>
</feature>
<comment type="function">
    <text evidence="8 10">Molecular chaperone. Has ATPase activity.</text>
</comment>
<dbReference type="InterPro" id="IPR001404">
    <property type="entry name" value="Hsp90_fam"/>
</dbReference>
<comment type="subcellular location">
    <subcellularLocation>
        <location evidence="1 10">Cytoplasm</location>
    </subcellularLocation>
</comment>
<dbReference type="Gene3D" id="1.20.120.790">
    <property type="entry name" value="Heat shock protein 90, C-terminal domain"/>
    <property type="match status" value="1"/>
</dbReference>
<dbReference type="AlphaFoldDB" id="A0A849KDE7"/>
<evidence type="ECO:0000256" key="3">
    <source>
        <dbReference type="ARBA" id="ARBA00022490"/>
    </source>
</evidence>
<sequence length="636" mass="70691">MSQKQTLSFQAEVAQLLHLVTHSLYSNKEIFLRELISNASDACDKLRFEALHQPGLYEDAPKLEVRVSFDKDARTLTIADTGIGLSQQEAIDNLGTIAKSGTREFMNRLSGDQKADAQLIGQFGVGFYSGFIVADRITVESRRAGLKPEEGVRWVSGGAGDFEVETITRAQRGTSVTLHLREDALDYLSSWKLKSIIGRYSDHIALPILMRKEEWKEGEDGKPGEHLLSEEWETVNQATALWARPKKDITPEQYREFYKSVSHDYEDPLAWSHNRVEGSTEYTQLLFIPSHAPFDLWNREKAAGVKLYVKRVFIMDDAEALLPAYLRFVKGVVDSADLPLNVSRELLQESRDVKAIREGNTRRVLSMLEDLAKAEREEGAGEEDKGRFAKFYGEFGAVLKEGLGEDAANRERIAKLLRFASTASDTVAVSLADYKARMKEGQDAIYYITGDTQAAAANSPQLEIFRKKGIEVLYMTDRVDEWALSYLNEFEGTPLQSVAKGQVDLGKLQDEAEKKAAEEAAESFKPVLAKLKEALKDKAQDVRVTTRLVDSPACLVVSDGGMSLQLARLLKQAGQKAPETKPVLEVNASHPLVKKLDGSPAFHDLAHILFDQALLAEGGLPEDPAAYVKRVNALLA</sequence>
<reference evidence="13 14" key="2">
    <citation type="submission" date="2020-06" db="EMBL/GenBank/DDBJ databases">
        <title>Ramlibacter rhizophilus sp. nov., isolated from rhizosphere soil of national flower Mugunghwa from South Korea.</title>
        <authorList>
            <person name="Zheng-Fei Y."/>
            <person name="Huan T."/>
        </authorList>
    </citation>
    <scope>NUCLEOTIDE SEQUENCE [LARGE SCALE GENOMIC DNA]</scope>
    <source>
        <strain evidence="13 14">B156</strain>
    </source>
</reference>
<dbReference type="SUPFAM" id="SSF54211">
    <property type="entry name" value="Ribosomal protein S5 domain 2-like"/>
    <property type="match status" value="1"/>
</dbReference>
<protein>
    <recommendedName>
        <fullName evidence="9 10">Chaperone protein HtpG</fullName>
    </recommendedName>
    <alternativeName>
        <fullName evidence="10">Heat shock protein HtpG</fullName>
    </alternativeName>
    <alternativeName>
        <fullName evidence="10">High temperature protein G</fullName>
    </alternativeName>
</protein>
<name>A0A849KDE7_9BURK</name>
<keyword evidence="7 10" id="KW-0143">Chaperone</keyword>
<dbReference type="Gene3D" id="3.30.565.10">
    <property type="entry name" value="Histidine kinase-like ATPase, C-terminal domain"/>
    <property type="match status" value="1"/>
</dbReference>
<feature type="region of interest" description="A; substrate-binding" evidence="10">
    <location>
        <begin position="1"/>
        <end position="344"/>
    </location>
</feature>
<feature type="binding site" evidence="11">
    <location>
        <begin position="100"/>
        <end position="101"/>
    </location>
    <ligand>
        <name>ATP</name>
        <dbReference type="ChEBI" id="CHEBI:30616"/>
    </ligand>
</feature>
<keyword evidence="6 10" id="KW-0346">Stress response</keyword>
<reference evidence="13 14" key="1">
    <citation type="submission" date="2020-05" db="EMBL/GenBank/DDBJ databases">
        <authorList>
            <person name="Khan S.A."/>
            <person name="Jeon C.O."/>
            <person name="Chun B.H."/>
        </authorList>
    </citation>
    <scope>NUCLEOTIDE SEQUENCE [LARGE SCALE GENOMIC DNA]</scope>
    <source>
        <strain evidence="13 14">B156</strain>
    </source>
</reference>
<dbReference type="GO" id="GO:0016887">
    <property type="term" value="F:ATP hydrolysis activity"/>
    <property type="evidence" value="ECO:0007669"/>
    <property type="project" value="InterPro"/>
</dbReference>
<feature type="binding site" evidence="11">
    <location>
        <position position="344"/>
    </location>
    <ligand>
        <name>ATP</name>
        <dbReference type="ChEBI" id="CHEBI:30616"/>
    </ligand>
</feature>
<dbReference type="RefSeq" id="WP_171561354.1">
    <property type="nucleotide sequence ID" value="NZ_JABFCS010000001.1"/>
</dbReference>
<feature type="domain" description="Histidine kinase/HSP90-like ATPase" evidence="12">
    <location>
        <begin position="27"/>
        <end position="184"/>
    </location>
</feature>
<evidence type="ECO:0000256" key="5">
    <source>
        <dbReference type="ARBA" id="ARBA00022840"/>
    </source>
</evidence>
<dbReference type="PIRSF" id="PIRSF002583">
    <property type="entry name" value="Hsp90"/>
    <property type="match status" value="1"/>
</dbReference>
<organism evidence="13 14">
    <name type="scientific">Ramlibacter montanisoli</name>
    <dbReference type="NCBI Taxonomy" id="2732512"/>
    <lineage>
        <taxon>Bacteria</taxon>
        <taxon>Pseudomonadati</taxon>
        <taxon>Pseudomonadota</taxon>
        <taxon>Betaproteobacteria</taxon>
        <taxon>Burkholderiales</taxon>
        <taxon>Comamonadaceae</taxon>
        <taxon>Ramlibacter</taxon>
    </lineage>
</organism>
<feature type="binding site" evidence="11">
    <location>
        <position position="34"/>
    </location>
    <ligand>
        <name>ATP</name>
        <dbReference type="ChEBI" id="CHEBI:30616"/>
    </ligand>
</feature>
<keyword evidence="3 10" id="KW-0963">Cytoplasm</keyword>
<dbReference type="InterPro" id="IPR003594">
    <property type="entry name" value="HATPase_dom"/>
</dbReference>
<dbReference type="HAMAP" id="MF_00505">
    <property type="entry name" value="HSP90"/>
    <property type="match status" value="1"/>
</dbReference>
<evidence type="ECO:0000256" key="10">
    <source>
        <dbReference type="HAMAP-Rule" id="MF_00505"/>
    </source>
</evidence>
<dbReference type="Proteomes" id="UP000552954">
    <property type="component" value="Unassembled WGS sequence"/>
</dbReference>
<dbReference type="PRINTS" id="PR00775">
    <property type="entry name" value="HEATSHOCK90"/>
</dbReference>
<dbReference type="InterPro" id="IPR020575">
    <property type="entry name" value="Hsp90_N"/>
</dbReference>
<dbReference type="EMBL" id="JABFCS010000001">
    <property type="protein sequence ID" value="NNU44514.1"/>
    <property type="molecule type" value="Genomic_DNA"/>
</dbReference>
<dbReference type="InterPro" id="IPR019805">
    <property type="entry name" value="Heat_shock_protein_90_CS"/>
</dbReference>
<dbReference type="SUPFAM" id="SSF55874">
    <property type="entry name" value="ATPase domain of HSP90 chaperone/DNA topoisomerase II/histidine kinase"/>
    <property type="match status" value="1"/>
</dbReference>
<feature type="binding site" evidence="11">
    <location>
        <begin position="122"/>
        <end position="127"/>
    </location>
    <ligand>
        <name>ATP</name>
        <dbReference type="ChEBI" id="CHEBI:30616"/>
    </ligand>
</feature>
<accession>A0A849KDE7</accession>
<feature type="binding site" evidence="11">
    <location>
        <position position="80"/>
    </location>
    <ligand>
        <name>ATP</name>
        <dbReference type="ChEBI" id="CHEBI:30616"/>
    </ligand>
</feature>
<dbReference type="CDD" id="cd16927">
    <property type="entry name" value="HATPase_Hsp90-like"/>
    <property type="match status" value="1"/>
</dbReference>
<dbReference type="Gene3D" id="3.40.50.11260">
    <property type="match status" value="1"/>
</dbReference>
<dbReference type="FunFam" id="3.30.565.10:FF:000009">
    <property type="entry name" value="Molecular chaperone HtpG"/>
    <property type="match status" value="1"/>
</dbReference>